<proteinExistence type="predicted"/>
<sequence length="272" mass="31069">MKLISLPAENTSHAIPQLRRNPTRADSAANDLDVKQVSLQLVNTLSIQFTPVVRRRQTYICRDCGGGSIWSLSSGRHGPSPSKDRIDHNGSDEQQRCFSALTNIFMVVAKRRGGEGQKAKHFCDKRAWEDSIRVWRWDIPIFKGPVVKSAAKTGPMQFPLLNEVNNWGRLFFFLGNNARRIRQLHAAVRRVYWRPPEFVVRAIGEQRSLPFLKLRSVRLTLHPLEMFCSISFQVLKVTGVAVDTGHKSDPTWNNIQNSFAYQINLNEMARIF</sequence>
<gene>
    <name evidence="1" type="ORF">R3P38DRAFT_2763602</name>
</gene>
<dbReference type="AlphaFoldDB" id="A0AAW0DFU6"/>
<keyword evidence="2" id="KW-1185">Reference proteome</keyword>
<accession>A0AAW0DFU6</accession>
<reference evidence="1 2" key="1">
    <citation type="journal article" date="2024" name="J Genomics">
        <title>Draft genome sequencing and assembly of Favolaschia claudopus CIRM-BRFM 2984 isolated from oak limbs.</title>
        <authorList>
            <person name="Navarro D."/>
            <person name="Drula E."/>
            <person name="Chaduli D."/>
            <person name="Cazenave R."/>
            <person name="Ahrendt S."/>
            <person name="Wang J."/>
            <person name="Lipzen A."/>
            <person name="Daum C."/>
            <person name="Barry K."/>
            <person name="Grigoriev I.V."/>
            <person name="Favel A."/>
            <person name="Rosso M.N."/>
            <person name="Martin F."/>
        </authorList>
    </citation>
    <scope>NUCLEOTIDE SEQUENCE [LARGE SCALE GENOMIC DNA]</scope>
    <source>
        <strain evidence="1 2">CIRM-BRFM 2984</strain>
    </source>
</reference>
<protein>
    <submittedName>
        <fullName evidence="1">Uncharacterized protein</fullName>
    </submittedName>
</protein>
<name>A0AAW0DFU6_9AGAR</name>
<dbReference type="Proteomes" id="UP001362999">
    <property type="component" value="Unassembled WGS sequence"/>
</dbReference>
<organism evidence="1 2">
    <name type="scientific">Favolaschia claudopus</name>
    <dbReference type="NCBI Taxonomy" id="2862362"/>
    <lineage>
        <taxon>Eukaryota</taxon>
        <taxon>Fungi</taxon>
        <taxon>Dikarya</taxon>
        <taxon>Basidiomycota</taxon>
        <taxon>Agaricomycotina</taxon>
        <taxon>Agaricomycetes</taxon>
        <taxon>Agaricomycetidae</taxon>
        <taxon>Agaricales</taxon>
        <taxon>Marasmiineae</taxon>
        <taxon>Mycenaceae</taxon>
        <taxon>Favolaschia</taxon>
    </lineage>
</organism>
<evidence type="ECO:0000313" key="2">
    <source>
        <dbReference type="Proteomes" id="UP001362999"/>
    </source>
</evidence>
<comment type="caution">
    <text evidence="1">The sequence shown here is derived from an EMBL/GenBank/DDBJ whole genome shotgun (WGS) entry which is preliminary data.</text>
</comment>
<dbReference type="EMBL" id="JAWWNJ010000008">
    <property type="protein sequence ID" value="KAK7050367.1"/>
    <property type="molecule type" value="Genomic_DNA"/>
</dbReference>
<evidence type="ECO:0000313" key="1">
    <source>
        <dbReference type="EMBL" id="KAK7050367.1"/>
    </source>
</evidence>